<comment type="caution">
    <text evidence="7">The sequence shown here is derived from an EMBL/GenBank/DDBJ whole genome shotgun (WGS) entry which is preliminary data.</text>
</comment>
<proteinExistence type="predicted"/>
<sequence>HHACSAEPRTDDHDSRARQHPQHIGTAQHDSHHSLERILGSLGLFLGEATNITYSAIASRTTAGLHNAPAPQFVAFLSGIIQISLPNRTDAGSVGWVVGGRYGIIYAEDTAVVSRYGHNTRYVSDESTIALAIPVADHNEPPLGQHKVLRTTGGSQLGFAVYGLILFVTSMTLEQAAVPLLLEKAICRQHYHKYGAAATDLDCKDKTVQKTLAGMFGILGFTMSALALTLALPFAWLAGRVPKTTLLLFGAVVTPIAMTLFFYIVEHPASFDVKAVVVPVILNAIGGGPVLAFTLVYSILAEAVEPDQLAITYYRIGAVVLVLQFSVRAAAASVLEVNRLWVEIAIPSLYAATIPLFLLERLKASSSSKVGQAAYVRLEDLDIDEGDDALVDESTKPAAHKDFASPDVSFYAAATDLLSFFRRLISSRLLRRCLAICFVKVLSLSVGVIELQWISSRLGIEMSTALYFGSYNTLGSAVVLVLLPYATRYFLAKLKVKQKMELHIMRLSILFRAVGQLAFALSPGPMTLVLSITIFALSSGAYDTFKSLITSFCAGTDVTRLYLVLTAVDTAASIVGSLIYPALLSIGLDYGYFGMCLPYILAASCTLVVWVMLRGLENMEGFNAVTVPTTP</sequence>
<dbReference type="PANTHER" id="PTHR23507:SF1">
    <property type="entry name" value="FI18259P1-RELATED"/>
    <property type="match status" value="1"/>
</dbReference>
<dbReference type="OrthoDB" id="194139at2759"/>
<feature type="transmembrane region" description="Helical" evidence="6">
    <location>
        <begin position="276"/>
        <end position="300"/>
    </location>
</feature>
<dbReference type="InterPro" id="IPR036259">
    <property type="entry name" value="MFS_trans_sf"/>
</dbReference>
<dbReference type="GO" id="GO:0016020">
    <property type="term" value="C:membrane"/>
    <property type="evidence" value="ECO:0007669"/>
    <property type="project" value="UniProtKB-SubCell"/>
</dbReference>
<evidence type="ECO:0000256" key="2">
    <source>
        <dbReference type="ARBA" id="ARBA00022692"/>
    </source>
</evidence>
<protein>
    <submittedName>
        <fullName evidence="7">MFS transporter</fullName>
    </submittedName>
</protein>
<feature type="region of interest" description="Disordered" evidence="5">
    <location>
        <begin position="1"/>
        <end position="31"/>
    </location>
</feature>
<feature type="transmembrane region" description="Helical" evidence="6">
    <location>
        <begin position="590"/>
        <end position="613"/>
    </location>
</feature>
<organism evidence="7 8">
    <name type="scientific">Teratosphaeria destructans</name>
    <dbReference type="NCBI Taxonomy" id="418781"/>
    <lineage>
        <taxon>Eukaryota</taxon>
        <taxon>Fungi</taxon>
        <taxon>Dikarya</taxon>
        <taxon>Ascomycota</taxon>
        <taxon>Pezizomycotina</taxon>
        <taxon>Dothideomycetes</taxon>
        <taxon>Dothideomycetidae</taxon>
        <taxon>Mycosphaerellales</taxon>
        <taxon>Teratosphaeriaceae</taxon>
        <taxon>Teratosphaeria</taxon>
    </lineage>
</organism>
<dbReference type="AlphaFoldDB" id="A0A9W7W3J9"/>
<dbReference type="Gene3D" id="1.20.1250.20">
    <property type="entry name" value="MFS general substrate transporter like domains"/>
    <property type="match status" value="1"/>
</dbReference>
<evidence type="ECO:0000313" key="7">
    <source>
        <dbReference type="EMBL" id="KAH9828525.1"/>
    </source>
</evidence>
<keyword evidence="2 6" id="KW-0812">Transmembrane</keyword>
<keyword evidence="3 6" id="KW-1133">Transmembrane helix</keyword>
<feature type="transmembrane region" description="Helical" evidence="6">
    <location>
        <begin position="561"/>
        <end position="584"/>
    </location>
</feature>
<gene>
    <name evidence="7" type="ORF">Tdes44962_MAKER09270</name>
</gene>
<dbReference type="GO" id="GO:0022857">
    <property type="term" value="F:transmembrane transporter activity"/>
    <property type="evidence" value="ECO:0007669"/>
    <property type="project" value="TreeGrafter"/>
</dbReference>
<accession>A0A9W7W3J9</accession>
<dbReference type="SUPFAM" id="SSF103473">
    <property type="entry name" value="MFS general substrate transporter"/>
    <property type="match status" value="1"/>
</dbReference>
<feature type="transmembrane region" description="Helical" evidence="6">
    <location>
        <begin position="433"/>
        <end position="454"/>
    </location>
</feature>
<reference evidence="7 8" key="2">
    <citation type="journal article" date="2021" name="Curr. Genet.">
        <title>Genetic response to nitrogen starvation in the aggressive Eucalyptus foliar pathogen Teratosphaeria destructans.</title>
        <authorList>
            <person name="Havenga M."/>
            <person name="Wingfield B.D."/>
            <person name="Wingfield M.J."/>
            <person name="Dreyer L.L."/>
            <person name="Roets F."/>
            <person name="Aylward J."/>
        </authorList>
    </citation>
    <scope>NUCLEOTIDE SEQUENCE [LARGE SCALE GENOMIC DNA]</scope>
    <source>
        <strain evidence="7">CMW44962</strain>
    </source>
</reference>
<reference evidence="7 8" key="1">
    <citation type="journal article" date="2018" name="IMA Fungus">
        <title>IMA Genome-F 10: Nine draft genome sequences of Claviceps purpurea s.lat., including C. arundinis, C. humidiphila, and C. cf. spartinae, pseudomolecules for the pitch canker pathogen Fusarium circinatum, draft genome of Davidsoniella eucalypti, Grosmannia galeiformis, Quambalaria eucalypti, and Teratosphaeria destructans.</title>
        <authorList>
            <person name="Wingfield B.D."/>
            <person name="Liu M."/>
            <person name="Nguyen H.D."/>
            <person name="Lane F.A."/>
            <person name="Morgan S.W."/>
            <person name="De Vos L."/>
            <person name="Wilken P.M."/>
            <person name="Duong T.A."/>
            <person name="Aylward J."/>
            <person name="Coetzee M.P."/>
            <person name="Dadej K."/>
            <person name="De Beer Z.W."/>
            <person name="Findlay W."/>
            <person name="Havenga M."/>
            <person name="Kolarik M."/>
            <person name="Menzies J.G."/>
            <person name="Naidoo K."/>
            <person name="Pochopski O."/>
            <person name="Shoukouhi P."/>
            <person name="Santana Q.C."/>
            <person name="Seifert K.A."/>
            <person name="Soal N."/>
            <person name="Steenkamp E.T."/>
            <person name="Tatham C.T."/>
            <person name="van der Nest M.A."/>
            <person name="Wingfield M.J."/>
        </authorList>
    </citation>
    <scope>NUCLEOTIDE SEQUENCE [LARGE SCALE GENOMIC DNA]</scope>
    <source>
        <strain evidence="7">CMW44962</strain>
    </source>
</reference>
<feature type="transmembrane region" description="Helical" evidence="6">
    <location>
        <begin position="212"/>
        <end position="238"/>
    </location>
</feature>
<dbReference type="Proteomes" id="UP001138500">
    <property type="component" value="Unassembled WGS sequence"/>
</dbReference>
<comment type="subcellular location">
    <subcellularLocation>
        <location evidence="1">Membrane</location>
        <topology evidence="1">Multi-pass membrane protein</topology>
    </subcellularLocation>
</comment>
<dbReference type="EMBL" id="RIBY02001534">
    <property type="protein sequence ID" value="KAH9828525.1"/>
    <property type="molecule type" value="Genomic_DNA"/>
</dbReference>
<evidence type="ECO:0000256" key="1">
    <source>
        <dbReference type="ARBA" id="ARBA00004141"/>
    </source>
</evidence>
<feature type="transmembrane region" description="Helical" evidence="6">
    <location>
        <begin position="340"/>
        <end position="359"/>
    </location>
</feature>
<name>A0A9W7W3J9_9PEZI</name>
<feature type="transmembrane region" description="Helical" evidence="6">
    <location>
        <begin position="474"/>
        <end position="491"/>
    </location>
</feature>
<evidence type="ECO:0000256" key="6">
    <source>
        <dbReference type="SAM" id="Phobius"/>
    </source>
</evidence>
<feature type="transmembrane region" description="Helical" evidence="6">
    <location>
        <begin position="312"/>
        <end position="334"/>
    </location>
</feature>
<feature type="compositionally biased region" description="Basic and acidic residues" evidence="5">
    <location>
        <begin position="8"/>
        <end position="17"/>
    </location>
</feature>
<evidence type="ECO:0000256" key="3">
    <source>
        <dbReference type="ARBA" id="ARBA00022989"/>
    </source>
</evidence>
<evidence type="ECO:0000256" key="4">
    <source>
        <dbReference type="ARBA" id="ARBA00023136"/>
    </source>
</evidence>
<evidence type="ECO:0000256" key="5">
    <source>
        <dbReference type="SAM" id="MobiDB-lite"/>
    </source>
</evidence>
<feature type="transmembrane region" description="Helical" evidence="6">
    <location>
        <begin position="245"/>
        <end position="264"/>
    </location>
</feature>
<evidence type="ECO:0000313" key="8">
    <source>
        <dbReference type="Proteomes" id="UP001138500"/>
    </source>
</evidence>
<dbReference type="PANTHER" id="PTHR23507">
    <property type="entry name" value="ZGC:174356"/>
    <property type="match status" value="1"/>
</dbReference>
<feature type="non-terminal residue" evidence="7">
    <location>
        <position position="1"/>
    </location>
</feature>
<keyword evidence="8" id="KW-1185">Reference proteome</keyword>
<keyword evidence="4 6" id="KW-0472">Membrane</keyword>